<evidence type="ECO:0000259" key="2">
    <source>
        <dbReference type="Pfam" id="PF00234"/>
    </source>
</evidence>
<feature type="domain" description="Bifunctional inhibitor/plant lipid transfer protein/seed storage helical" evidence="2">
    <location>
        <begin position="31"/>
        <end position="103"/>
    </location>
</feature>
<protein>
    <recommendedName>
        <fullName evidence="2">Bifunctional inhibitor/plant lipid transfer protein/seed storage helical domain-containing protein</fullName>
    </recommendedName>
</protein>
<dbReference type="Proteomes" id="UP001497512">
    <property type="component" value="Chromosome 5"/>
</dbReference>
<keyword evidence="1" id="KW-0732">Signal</keyword>
<dbReference type="InterPro" id="IPR016140">
    <property type="entry name" value="Bifunc_inhib/LTP/seed_store"/>
</dbReference>
<dbReference type="PANTHER" id="PTHR33122">
    <property type="entry name" value="LIPID BINDING PROTEIN-RELATED"/>
    <property type="match status" value="1"/>
</dbReference>
<dbReference type="Gene3D" id="1.10.110.10">
    <property type="entry name" value="Plant lipid-transfer and hydrophobic proteins"/>
    <property type="match status" value="1"/>
</dbReference>
<evidence type="ECO:0000313" key="3">
    <source>
        <dbReference type="EMBL" id="CAK9226546.1"/>
    </source>
</evidence>
<dbReference type="InterPro" id="IPR036312">
    <property type="entry name" value="Bifun_inhib/LTP/seed_sf"/>
</dbReference>
<dbReference type="EMBL" id="OZ019897">
    <property type="protein sequence ID" value="CAK9226546.1"/>
    <property type="molecule type" value="Genomic_DNA"/>
</dbReference>
<gene>
    <name evidence="3" type="ORF">CSSPTR1EN2_LOCUS18293</name>
</gene>
<dbReference type="CDD" id="cd00010">
    <property type="entry name" value="AAI_LTSS"/>
    <property type="match status" value="1"/>
</dbReference>
<dbReference type="PANTHER" id="PTHR33122:SF13">
    <property type="entry name" value="BIFUNCTIONAL INHIBITOR_LIPID-TRANSFER PROTEIN_SEED STORAGE 2S ALBUMIN SUPERFAMILY PROTEIN"/>
    <property type="match status" value="1"/>
</dbReference>
<sequence length="110" mass="11996">MGRSVAPASVCMMVLLVFLAMAKEVHSACPSMYEYMPCLPAAQNPNVMPTSDCCKVIAQEGQQRDGPYCLCQMAHAQLLRTQFGAAVQLVGKCKLPNPTGYVCRNRLRVS</sequence>
<evidence type="ECO:0000313" key="4">
    <source>
        <dbReference type="Proteomes" id="UP001497512"/>
    </source>
</evidence>
<feature type="signal peptide" evidence="1">
    <location>
        <begin position="1"/>
        <end position="27"/>
    </location>
</feature>
<dbReference type="InterPro" id="IPR039265">
    <property type="entry name" value="DIR1-like"/>
</dbReference>
<feature type="chain" id="PRO_5045511200" description="Bifunctional inhibitor/plant lipid transfer protein/seed storage helical domain-containing protein" evidence="1">
    <location>
        <begin position="28"/>
        <end position="110"/>
    </location>
</feature>
<accession>A0ABP0UP50</accession>
<name>A0ABP0UP50_9BRYO</name>
<organism evidence="3 4">
    <name type="scientific">Sphagnum troendelagicum</name>
    <dbReference type="NCBI Taxonomy" id="128251"/>
    <lineage>
        <taxon>Eukaryota</taxon>
        <taxon>Viridiplantae</taxon>
        <taxon>Streptophyta</taxon>
        <taxon>Embryophyta</taxon>
        <taxon>Bryophyta</taxon>
        <taxon>Sphagnophytina</taxon>
        <taxon>Sphagnopsida</taxon>
        <taxon>Sphagnales</taxon>
        <taxon>Sphagnaceae</taxon>
        <taxon>Sphagnum</taxon>
    </lineage>
</organism>
<evidence type="ECO:0000256" key="1">
    <source>
        <dbReference type="SAM" id="SignalP"/>
    </source>
</evidence>
<reference evidence="3" key="1">
    <citation type="submission" date="2024-02" db="EMBL/GenBank/DDBJ databases">
        <authorList>
            <consortium name="ELIXIR-Norway"/>
            <consortium name="Elixir Norway"/>
        </authorList>
    </citation>
    <scope>NUCLEOTIDE SEQUENCE</scope>
</reference>
<keyword evidence="4" id="KW-1185">Reference proteome</keyword>
<dbReference type="Pfam" id="PF00234">
    <property type="entry name" value="Tryp_alpha_amyl"/>
    <property type="match status" value="1"/>
</dbReference>
<proteinExistence type="predicted"/>
<dbReference type="SUPFAM" id="SSF47699">
    <property type="entry name" value="Bifunctional inhibitor/lipid-transfer protein/seed storage 2S albumin"/>
    <property type="match status" value="1"/>
</dbReference>